<comment type="cofactor">
    <cofactor evidence="1">
        <name>NAD(+)</name>
        <dbReference type="ChEBI" id="CHEBI:57540"/>
    </cofactor>
</comment>
<keyword evidence="3" id="KW-0554">One-carbon metabolism</keyword>
<dbReference type="SUPFAM" id="SSF52283">
    <property type="entry name" value="Formate/glycerate dehydrogenase catalytic domain-like"/>
    <property type="match status" value="1"/>
</dbReference>
<evidence type="ECO:0000256" key="5">
    <source>
        <dbReference type="SAM" id="MobiDB-lite"/>
    </source>
</evidence>
<dbReference type="NCBIfam" id="NF004005">
    <property type="entry name" value="PRK05476.2-3"/>
    <property type="match status" value="1"/>
</dbReference>
<evidence type="ECO:0000259" key="6">
    <source>
        <dbReference type="SMART" id="SM00997"/>
    </source>
</evidence>
<feature type="region of interest" description="Disordered" evidence="5">
    <location>
        <begin position="1"/>
        <end position="58"/>
    </location>
</feature>
<dbReference type="PANTHER" id="PTHR23420:SF0">
    <property type="entry name" value="ADENOSYLHOMOCYSTEINASE"/>
    <property type="match status" value="1"/>
</dbReference>
<dbReference type="Proteomes" id="UP000294947">
    <property type="component" value="Unassembled WGS sequence"/>
</dbReference>
<evidence type="ECO:0000313" key="8">
    <source>
        <dbReference type="Proteomes" id="UP000294947"/>
    </source>
</evidence>
<dbReference type="GO" id="GO:0005829">
    <property type="term" value="C:cytosol"/>
    <property type="evidence" value="ECO:0007669"/>
    <property type="project" value="TreeGrafter"/>
</dbReference>
<dbReference type="EMBL" id="SMKW01000090">
    <property type="protein sequence ID" value="TDD38080.1"/>
    <property type="molecule type" value="Genomic_DNA"/>
</dbReference>
<comment type="caution">
    <text evidence="7">The sequence shown here is derived from an EMBL/GenBank/DDBJ whole genome shotgun (WGS) entry which is preliminary data.</text>
</comment>
<dbReference type="InterPro" id="IPR042172">
    <property type="entry name" value="Adenosylhomocyst_ase-like_sf"/>
</dbReference>
<keyword evidence="4" id="KW-0520">NAD</keyword>
<dbReference type="Pfam" id="PF05221">
    <property type="entry name" value="AdoHcyase"/>
    <property type="match status" value="2"/>
</dbReference>
<dbReference type="GO" id="GO:0004013">
    <property type="term" value="F:adenosylhomocysteinase activity"/>
    <property type="evidence" value="ECO:0007669"/>
    <property type="project" value="TreeGrafter"/>
</dbReference>
<keyword evidence="8" id="KW-1185">Reference proteome</keyword>
<dbReference type="InterPro" id="IPR036291">
    <property type="entry name" value="NAD(P)-bd_dom_sf"/>
</dbReference>
<evidence type="ECO:0000256" key="2">
    <source>
        <dbReference type="ARBA" id="ARBA00007122"/>
    </source>
</evidence>
<evidence type="ECO:0000313" key="7">
    <source>
        <dbReference type="EMBL" id="TDD38080.1"/>
    </source>
</evidence>
<evidence type="ECO:0000256" key="4">
    <source>
        <dbReference type="ARBA" id="ARBA00023027"/>
    </source>
</evidence>
<keyword evidence="7" id="KW-0378">Hydrolase</keyword>
<sequence>MRRALRALPRGPRRAPLPGALRGAGRADRRKPARRRDRAAGPPTAGPRHREADVDHHDTVTVPDSGGVAGEMAWIQRNSPLLDSYVRGLVGDGSFQGLRVAVALHIDPKTGFLATVLQDAGAEVVVGGSNPRTTRDDVVEHLRRRGIETVGRRGEPVEDWRAGLLSIGDSEPDLILDDGVELVVLMAEHQPEKLAKVRGICEKTTTGTVRMRELAEAGTVRLPPSLTVDEARCKHLFDNRHSTGQTTLLAISRLTGMLLTGKRIAIIGYGWVGRGLAIYARALGAAVSVIEIDPVSALEAHMDGMAVGDHATCLPGADLVITATGVEHVLAGADFDLLDDGVVLANAGHSDFEIDLPGLAAAGAVGEPVSEHLTCYRLGAKRINVLCEGALVNISGGAGNQIEVIDLTFAVQALGARLLARGEIPPGVHSLPPEVDDAIARARLASLGIAMPGDAEAVTLR</sequence>
<dbReference type="SMART" id="SM00997">
    <property type="entry name" value="AdoHcyase_NAD"/>
    <property type="match status" value="1"/>
</dbReference>
<protein>
    <submittedName>
        <fullName evidence="7">Adenosylhomocysteinase</fullName>
        <ecNumber evidence="7">3.3.1.1</ecNumber>
    </submittedName>
</protein>
<evidence type="ECO:0000256" key="3">
    <source>
        <dbReference type="ARBA" id="ARBA00022563"/>
    </source>
</evidence>
<accession>A0A4R4Y322</accession>
<organism evidence="7 8">
    <name type="scientific">Saccharopolyspora elongata</name>
    <dbReference type="NCBI Taxonomy" id="2530387"/>
    <lineage>
        <taxon>Bacteria</taxon>
        <taxon>Bacillati</taxon>
        <taxon>Actinomycetota</taxon>
        <taxon>Actinomycetes</taxon>
        <taxon>Pseudonocardiales</taxon>
        <taxon>Pseudonocardiaceae</taxon>
        <taxon>Saccharopolyspora</taxon>
    </lineage>
</organism>
<feature type="compositionally biased region" description="Basic residues" evidence="5">
    <location>
        <begin position="28"/>
        <end position="37"/>
    </location>
</feature>
<dbReference type="Gene3D" id="3.40.50.720">
    <property type="entry name" value="NAD(P)-binding Rossmann-like Domain"/>
    <property type="match status" value="1"/>
</dbReference>
<evidence type="ECO:0000256" key="1">
    <source>
        <dbReference type="ARBA" id="ARBA00001911"/>
    </source>
</evidence>
<proteinExistence type="inferred from homology"/>
<feature type="compositionally biased region" description="Basic and acidic residues" evidence="5">
    <location>
        <begin position="48"/>
        <end position="58"/>
    </location>
</feature>
<comment type="similarity">
    <text evidence="2">Belongs to the adenosylhomocysteinase family.</text>
</comment>
<dbReference type="EC" id="3.3.1.1" evidence="7"/>
<dbReference type="Gene3D" id="3.40.50.1480">
    <property type="entry name" value="Adenosylhomocysteinase-like"/>
    <property type="match status" value="1"/>
</dbReference>
<dbReference type="InterPro" id="IPR015878">
    <property type="entry name" value="Ado_hCys_hydrolase_NAD-bd"/>
</dbReference>
<dbReference type="SMART" id="SM00996">
    <property type="entry name" value="AdoHcyase"/>
    <property type="match status" value="1"/>
</dbReference>
<dbReference type="InterPro" id="IPR020082">
    <property type="entry name" value="S-Ado-L-homoCys_hydrolase_CS"/>
</dbReference>
<dbReference type="PROSITE" id="PS00739">
    <property type="entry name" value="ADOHCYASE_2"/>
    <property type="match status" value="1"/>
</dbReference>
<dbReference type="GO" id="GO:0006730">
    <property type="term" value="P:one-carbon metabolic process"/>
    <property type="evidence" value="ECO:0007669"/>
    <property type="project" value="UniProtKB-KW"/>
</dbReference>
<feature type="compositionally biased region" description="Low complexity" evidence="5">
    <location>
        <begin position="1"/>
        <end position="24"/>
    </location>
</feature>
<name>A0A4R4Y322_9PSEU</name>
<dbReference type="PANTHER" id="PTHR23420">
    <property type="entry name" value="ADENOSYLHOMOCYSTEINASE"/>
    <property type="match status" value="1"/>
</dbReference>
<dbReference type="OrthoDB" id="9802717at2"/>
<dbReference type="GO" id="GO:0033353">
    <property type="term" value="P:S-adenosylmethionine cycle"/>
    <property type="evidence" value="ECO:0007669"/>
    <property type="project" value="TreeGrafter"/>
</dbReference>
<dbReference type="InterPro" id="IPR000043">
    <property type="entry name" value="Adenosylhomocysteinase-like"/>
</dbReference>
<gene>
    <name evidence="7" type="ORF">E1288_39650</name>
</gene>
<dbReference type="AlphaFoldDB" id="A0A4R4Y322"/>
<dbReference type="SUPFAM" id="SSF51735">
    <property type="entry name" value="NAD(P)-binding Rossmann-fold domains"/>
    <property type="match status" value="1"/>
</dbReference>
<reference evidence="7 8" key="1">
    <citation type="submission" date="2019-03" db="EMBL/GenBank/DDBJ databases">
        <title>Draft genome sequences of novel Actinobacteria.</title>
        <authorList>
            <person name="Sahin N."/>
            <person name="Ay H."/>
            <person name="Saygin H."/>
        </authorList>
    </citation>
    <scope>NUCLEOTIDE SEQUENCE [LARGE SCALE GENOMIC DNA]</scope>
    <source>
        <strain evidence="7 8">7K502</strain>
    </source>
</reference>
<feature type="domain" description="S-adenosyl-L-homocysteine hydrolase NAD binding" evidence="6">
    <location>
        <begin position="239"/>
        <end position="399"/>
    </location>
</feature>
<dbReference type="Pfam" id="PF00670">
    <property type="entry name" value="AdoHcyase_NAD"/>
    <property type="match status" value="1"/>
</dbReference>